<dbReference type="EMBL" id="CAXAMN010001447">
    <property type="protein sequence ID" value="CAK8994461.1"/>
    <property type="molecule type" value="Genomic_DNA"/>
</dbReference>
<protein>
    <recommendedName>
        <fullName evidence="2">USP domain-containing protein</fullName>
    </recommendedName>
</protein>
<comment type="caution">
    <text evidence="3">The sequence shown here is derived from an EMBL/GenBank/DDBJ whole genome shotgun (WGS) entry which is preliminary data.</text>
</comment>
<dbReference type="InterPro" id="IPR015940">
    <property type="entry name" value="UBA"/>
</dbReference>
<dbReference type="Gene3D" id="3.90.70.10">
    <property type="entry name" value="Cysteine proteinases"/>
    <property type="match status" value="1"/>
</dbReference>
<dbReference type="SUPFAM" id="SSF54001">
    <property type="entry name" value="Cysteine proteinases"/>
    <property type="match status" value="1"/>
</dbReference>
<sequence length="173" mass="18478">MEIQQLKDMGFGAAEAEVALSQAGNVEQALELLLTTETDSPAPPSPTRTAAGTSGTVLVAPGAADGPVETEWPELPKKKMKPPGLEDQGYNADVSRSNEFALEDNVPTPQMPRPLGLPCGLLNVGNTCYVNSLLQTLFHAETFRNQVLRFESGTDPSRLEGLPPSSFSSLQRL</sequence>
<evidence type="ECO:0000313" key="4">
    <source>
        <dbReference type="Proteomes" id="UP001642484"/>
    </source>
</evidence>
<feature type="region of interest" description="Disordered" evidence="1">
    <location>
        <begin position="34"/>
        <end position="91"/>
    </location>
</feature>
<dbReference type="Proteomes" id="UP001642484">
    <property type="component" value="Unassembled WGS sequence"/>
</dbReference>
<gene>
    <name evidence="3" type="ORF">CCMP2556_LOCUS3647</name>
</gene>
<dbReference type="Pfam" id="PF00627">
    <property type="entry name" value="UBA"/>
    <property type="match status" value="1"/>
</dbReference>
<feature type="domain" description="USP" evidence="2">
    <location>
        <begin position="119"/>
        <end position="173"/>
    </location>
</feature>
<dbReference type="PROSITE" id="PS00972">
    <property type="entry name" value="USP_1"/>
    <property type="match status" value="1"/>
</dbReference>
<reference evidence="3 4" key="1">
    <citation type="submission" date="2024-02" db="EMBL/GenBank/DDBJ databases">
        <authorList>
            <person name="Chen Y."/>
            <person name="Shah S."/>
            <person name="Dougan E. K."/>
            <person name="Thang M."/>
            <person name="Chan C."/>
        </authorList>
    </citation>
    <scope>NUCLEOTIDE SEQUENCE [LARGE SCALE GENOMIC DNA]</scope>
</reference>
<dbReference type="InterPro" id="IPR009060">
    <property type="entry name" value="UBA-like_sf"/>
</dbReference>
<evidence type="ECO:0000259" key="2">
    <source>
        <dbReference type="PROSITE" id="PS50235"/>
    </source>
</evidence>
<feature type="region of interest" description="Disordered" evidence="1">
    <location>
        <begin position="153"/>
        <end position="173"/>
    </location>
</feature>
<dbReference type="Pfam" id="PF00443">
    <property type="entry name" value="UCH"/>
    <property type="match status" value="1"/>
</dbReference>
<organism evidence="3 4">
    <name type="scientific">Durusdinium trenchii</name>
    <dbReference type="NCBI Taxonomy" id="1381693"/>
    <lineage>
        <taxon>Eukaryota</taxon>
        <taxon>Sar</taxon>
        <taxon>Alveolata</taxon>
        <taxon>Dinophyceae</taxon>
        <taxon>Suessiales</taxon>
        <taxon>Symbiodiniaceae</taxon>
        <taxon>Durusdinium</taxon>
    </lineage>
</organism>
<dbReference type="PROSITE" id="PS50235">
    <property type="entry name" value="USP_3"/>
    <property type="match status" value="1"/>
</dbReference>
<dbReference type="Gene3D" id="1.10.8.10">
    <property type="entry name" value="DNA helicase RuvA subunit, C-terminal domain"/>
    <property type="match status" value="1"/>
</dbReference>
<dbReference type="InterPro" id="IPR001394">
    <property type="entry name" value="Peptidase_C19_UCH"/>
</dbReference>
<name>A0ABP0HXW6_9DINO</name>
<evidence type="ECO:0000313" key="3">
    <source>
        <dbReference type="EMBL" id="CAK8994461.1"/>
    </source>
</evidence>
<proteinExistence type="predicted"/>
<dbReference type="InterPro" id="IPR018200">
    <property type="entry name" value="USP_CS"/>
</dbReference>
<dbReference type="InterPro" id="IPR028889">
    <property type="entry name" value="USP"/>
</dbReference>
<accession>A0ABP0HXW6</accession>
<dbReference type="SUPFAM" id="SSF46934">
    <property type="entry name" value="UBA-like"/>
    <property type="match status" value="1"/>
</dbReference>
<keyword evidence="4" id="KW-1185">Reference proteome</keyword>
<evidence type="ECO:0000256" key="1">
    <source>
        <dbReference type="SAM" id="MobiDB-lite"/>
    </source>
</evidence>
<dbReference type="InterPro" id="IPR038765">
    <property type="entry name" value="Papain-like_cys_pep_sf"/>
</dbReference>